<keyword evidence="3" id="KW-1185">Reference proteome</keyword>
<feature type="domain" description="Sacsin/Nov" evidence="1">
    <location>
        <begin position="43"/>
        <end position="146"/>
    </location>
</feature>
<evidence type="ECO:0000259" key="1">
    <source>
        <dbReference type="Pfam" id="PF25794"/>
    </source>
</evidence>
<protein>
    <recommendedName>
        <fullName evidence="1">Sacsin/Nov domain-containing protein</fullName>
    </recommendedName>
</protein>
<name>A0AAP0S2H2_LIQFO</name>
<reference evidence="2 3" key="1">
    <citation type="journal article" date="2024" name="Plant J.">
        <title>Genome sequences and population genomics reveal climatic adaptation and genomic divergence between two closely related sweetgum species.</title>
        <authorList>
            <person name="Xu W.Q."/>
            <person name="Ren C.Q."/>
            <person name="Zhang X.Y."/>
            <person name="Comes H.P."/>
            <person name="Liu X.H."/>
            <person name="Li Y.G."/>
            <person name="Kettle C.J."/>
            <person name="Jalonen R."/>
            <person name="Gaisberger H."/>
            <person name="Ma Y.Z."/>
            <person name="Qiu Y.X."/>
        </authorList>
    </citation>
    <scope>NUCLEOTIDE SEQUENCE [LARGE SCALE GENOMIC DNA]</scope>
    <source>
        <strain evidence="2">Hangzhou</strain>
    </source>
</reference>
<dbReference type="InterPro" id="IPR058210">
    <property type="entry name" value="SACS/Nov_dom"/>
</dbReference>
<sequence>MATTARLHVEHIRKRKFSIGQNQPNPLTEDLHHAVTSLSAELYTKDVHFLMELIQNAEDNEYFPGVKPTLEFVLTAMDITGCGAPATLLVFNNEVGFSSKNMDSICSVGRSTKKGRRHQGFIGEKGIGFKSVFLVSARPHIFSNGYQVRFNELPNKDSGVGYIVPEWIDNKPSVADIKYIYGTKKILPTTSIILPLKPEKVEAVKKQLSEVHPEVLLFLCKIKRLSIRENNGGSLAVDSVTAIAISSETSLVSLKTEVADSRIIQLSVQEGADLTQATSRYFIWRQAFPVGVLVTSISQYCSVLGKFVAERKDLKLAVFLAHLVYHSKLKHYIGANEISEIFRSMPIVDGSRKVHSWRTKTLVPASGSKWAKLFGSNPFIGESGNVKVECGGTDDDCDETDALDKYVDLGEVYGEAAKFAGESTGEKKLLDFLAKHTRALDLPDIPPVNLELEVAYSQLTGEQAILLLDWIRFMRTKGCGMPLRFMESIRNGIWMKTYSGFNSPSQCFLCDENEESTLLEMRNVLQLFPVVDQNFYMGRIISYKDEMKLVGVQIGSEHMHQLIIDQLQRHASFTMGREWAIFLLYFIRHLKVNYMIREDLLKAVKEGEWLKTNRGYSTPVGSIFLMFDVEAVLQMTDLPILDREFYEGQIDGFAAELELLGVVIDLEGVLKLIPDNFKFPEDLSTLTRDSILLVLRSIKHLGPAATTLVQKMRDQPWMKTTSGFRQPSESILPDKKWGHLLKVIPLPLISEDFYGGGLKLYKAELKAIGAVVDLDGVYVMLSDKLKSLLSSSSLTSAHVISILSCMKWMEKTMPSEWPKFRNCLLGEKWLKTSHGFKSAPDSVLFDSIWGTVAQFVDLPIIDEAFYGIGIYSYKDQLKMLGVVVDFSEGAHFVARGLCLPKEPAFMTADSALALLQCVKALRINSLDQFLLEEFLNKLRGSKWLKTHMGYRSPEESLLFDPEWECYLEKHDAPFIDESFYGNFVHLEKDDLKAVSVKTDTEEVCSLVSEILYFHTQTCVIMRIYKFLNRFKWSPKLQEGSRTQIWIPDQNGTGRGKWVDSRFCVLHDRDDIFQLHLHALDKYYENELLLFLKFALGVAEVPTIDDYVMLWNEWVSGKHEVALAECSSFWEYMSKNWNSVTEEILKKNIIMLPATTTSSKGIQLVEKAELFIPDDLQLKKLFTSVTKKPLFVWYPQDNLSSLSLTKLSEIYASLGVQKISESIQFDPSCTLSACREFEEVDSRNGLIGKALIKIVLGFCANPRMHMQVEERHKTAKALLDMSVVLTDDPIEVSYSLQIPSLEKMCVRTRRMVLWENNSGRLIVHKFSWNKQRNDIGFVTDFARAVSERLLPSRTDLVDNLCKLIQMGFAFGFKEDAVDFLLMTENLELSVADQDFLSAAFPPAAKLSSPISYKRRSGMLDSLTTQEIPTRKRTR</sequence>
<dbReference type="Proteomes" id="UP001415857">
    <property type="component" value="Unassembled WGS sequence"/>
</dbReference>
<accession>A0AAP0S2H2</accession>
<dbReference type="PANTHER" id="PTHR32387">
    <property type="entry name" value="WU:FJ29H11"/>
    <property type="match status" value="1"/>
</dbReference>
<dbReference type="InterPro" id="IPR036890">
    <property type="entry name" value="HATPase_C_sf"/>
</dbReference>
<dbReference type="PANTHER" id="PTHR32387:SF11">
    <property type="entry name" value="PROTEIN NO VEIN C-TERMINAL DOMAIN-CONTAINING PROTEIN"/>
    <property type="match status" value="1"/>
</dbReference>
<dbReference type="Gene3D" id="3.30.565.10">
    <property type="entry name" value="Histidine kinase-like ATPase, C-terminal domain"/>
    <property type="match status" value="1"/>
</dbReference>
<dbReference type="EMBL" id="JBBPBK010000005">
    <property type="protein sequence ID" value="KAK9285874.1"/>
    <property type="molecule type" value="Genomic_DNA"/>
</dbReference>
<gene>
    <name evidence="2" type="ORF">L1049_025075</name>
</gene>
<comment type="caution">
    <text evidence="2">The sequence shown here is derived from an EMBL/GenBank/DDBJ whole genome shotgun (WGS) entry which is preliminary data.</text>
</comment>
<evidence type="ECO:0000313" key="2">
    <source>
        <dbReference type="EMBL" id="KAK9285874.1"/>
    </source>
</evidence>
<dbReference type="Pfam" id="PF25794">
    <property type="entry name" value="SACS"/>
    <property type="match status" value="1"/>
</dbReference>
<dbReference type="NCBIfam" id="NF047352">
    <property type="entry name" value="P_loop_sacsin"/>
    <property type="match status" value="1"/>
</dbReference>
<organism evidence="2 3">
    <name type="scientific">Liquidambar formosana</name>
    <name type="common">Formosan gum</name>
    <dbReference type="NCBI Taxonomy" id="63359"/>
    <lineage>
        <taxon>Eukaryota</taxon>
        <taxon>Viridiplantae</taxon>
        <taxon>Streptophyta</taxon>
        <taxon>Embryophyta</taxon>
        <taxon>Tracheophyta</taxon>
        <taxon>Spermatophyta</taxon>
        <taxon>Magnoliopsida</taxon>
        <taxon>eudicotyledons</taxon>
        <taxon>Gunneridae</taxon>
        <taxon>Pentapetalae</taxon>
        <taxon>Saxifragales</taxon>
        <taxon>Altingiaceae</taxon>
        <taxon>Liquidambar</taxon>
    </lineage>
</organism>
<dbReference type="SUPFAM" id="SSF55874">
    <property type="entry name" value="ATPase domain of HSP90 chaperone/DNA topoisomerase II/histidine kinase"/>
    <property type="match status" value="1"/>
</dbReference>
<dbReference type="InterPro" id="IPR052957">
    <property type="entry name" value="Auxin_embryo_med"/>
</dbReference>
<proteinExistence type="predicted"/>
<evidence type="ECO:0000313" key="3">
    <source>
        <dbReference type="Proteomes" id="UP001415857"/>
    </source>
</evidence>